<dbReference type="AlphaFoldDB" id="A0A8T0CJ86"/>
<proteinExistence type="inferred from homology"/>
<dbReference type="InterPro" id="IPR050275">
    <property type="entry name" value="PGM_Phosphatase"/>
</dbReference>
<evidence type="ECO:0000313" key="5">
    <source>
        <dbReference type="Proteomes" id="UP000806378"/>
    </source>
</evidence>
<dbReference type="Gramene" id="rna-gnl|WGS:JABURB|Cocit.L0222.1">
    <property type="protein sequence ID" value="cds-KAF7845875.1"/>
    <property type="gene ID" value="gene-BT93_L0222"/>
</dbReference>
<comment type="caution">
    <text evidence="4">The sequence shown here is derived from an EMBL/GenBank/DDBJ whole genome shotgun (WGS) entry which is preliminary data.</text>
</comment>
<protein>
    <recommendedName>
        <fullName evidence="6">Phosphoglycerate mutase</fullName>
    </recommendedName>
</protein>
<accession>A0A8T0CJ86</accession>
<organism evidence="4 5">
    <name type="scientific">Corymbia citriodora subsp. variegata</name>
    <dbReference type="NCBI Taxonomy" id="360336"/>
    <lineage>
        <taxon>Eukaryota</taxon>
        <taxon>Viridiplantae</taxon>
        <taxon>Streptophyta</taxon>
        <taxon>Embryophyta</taxon>
        <taxon>Tracheophyta</taxon>
        <taxon>Spermatophyta</taxon>
        <taxon>Magnoliopsida</taxon>
        <taxon>eudicotyledons</taxon>
        <taxon>Gunneridae</taxon>
        <taxon>Pentapetalae</taxon>
        <taxon>rosids</taxon>
        <taxon>malvids</taxon>
        <taxon>Myrtales</taxon>
        <taxon>Myrtaceae</taxon>
        <taxon>Myrtoideae</taxon>
        <taxon>Eucalypteae</taxon>
        <taxon>Corymbia</taxon>
    </lineage>
</organism>
<evidence type="ECO:0008006" key="6">
    <source>
        <dbReference type="Google" id="ProtNLM"/>
    </source>
</evidence>
<evidence type="ECO:0000313" key="4">
    <source>
        <dbReference type="EMBL" id="KAF7845875.1"/>
    </source>
</evidence>
<dbReference type="SMART" id="SM00855">
    <property type="entry name" value="PGAM"/>
    <property type="match status" value="1"/>
</dbReference>
<dbReference type="Gene3D" id="3.40.50.1240">
    <property type="entry name" value="Phosphoglycerate mutase-like"/>
    <property type="match status" value="1"/>
</dbReference>
<dbReference type="GO" id="GO:0046390">
    <property type="term" value="P:ribose phosphate biosynthetic process"/>
    <property type="evidence" value="ECO:0007669"/>
    <property type="project" value="TreeGrafter"/>
</dbReference>
<dbReference type="CDD" id="cd07067">
    <property type="entry name" value="HP_PGM_like"/>
    <property type="match status" value="1"/>
</dbReference>
<gene>
    <name evidence="4" type="ORF">BT93_L0222</name>
</gene>
<comment type="similarity">
    <text evidence="1">Belongs to the phosphoglycerate mutase family.</text>
</comment>
<dbReference type="EMBL" id="MU098634">
    <property type="protein sequence ID" value="KAF7845875.1"/>
    <property type="molecule type" value="Genomic_DNA"/>
</dbReference>
<evidence type="ECO:0000256" key="3">
    <source>
        <dbReference type="PIRSR" id="PIRSR613078-2"/>
    </source>
</evidence>
<dbReference type="Proteomes" id="UP000806378">
    <property type="component" value="Unassembled WGS sequence"/>
</dbReference>
<dbReference type="SUPFAM" id="SSF53254">
    <property type="entry name" value="Phosphoglycerate mutase-like"/>
    <property type="match status" value="1"/>
</dbReference>
<dbReference type="InterPro" id="IPR013078">
    <property type="entry name" value="His_Pase_superF_clade-1"/>
</dbReference>
<feature type="binding site" evidence="3">
    <location>
        <begin position="101"/>
        <end position="104"/>
    </location>
    <ligand>
        <name>substrate</name>
    </ligand>
</feature>
<evidence type="ECO:0000256" key="2">
    <source>
        <dbReference type="PIRSR" id="PIRSR613078-1"/>
    </source>
</evidence>
<name>A0A8T0CJ86_CORYI</name>
<feature type="binding site" evidence="3">
    <location>
        <begin position="30"/>
        <end position="31"/>
    </location>
    <ligand>
        <name>substrate</name>
    </ligand>
</feature>
<keyword evidence="5" id="KW-1185">Reference proteome</keyword>
<dbReference type="PANTHER" id="PTHR48100">
    <property type="entry name" value="BROAD-SPECIFICITY PHOSPHATASE YOR283W-RELATED"/>
    <property type="match status" value="1"/>
</dbReference>
<evidence type="ECO:0000256" key="1">
    <source>
        <dbReference type="ARBA" id="ARBA00038362"/>
    </source>
</evidence>
<dbReference type="OrthoDB" id="354304at2759"/>
<dbReference type="PANTHER" id="PTHR48100:SF15">
    <property type="entry name" value="SEDOHEPTULOSE 1,7-BISPHOSPHATASE"/>
    <property type="match status" value="1"/>
</dbReference>
<dbReference type="InterPro" id="IPR029033">
    <property type="entry name" value="His_PPase_superfam"/>
</dbReference>
<feature type="active site" description="Proton donor/acceptor" evidence="2">
    <location>
        <position position="101"/>
    </location>
</feature>
<dbReference type="GO" id="GO:0050278">
    <property type="term" value="F:sedoheptulose-bisphosphatase activity"/>
    <property type="evidence" value="ECO:0007669"/>
    <property type="project" value="TreeGrafter"/>
</dbReference>
<reference evidence="4" key="1">
    <citation type="submission" date="2020-05" db="EMBL/GenBank/DDBJ databases">
        <title>WGS assembly of Corymbia citriodora subspecies variegata.</title>
        <authorList>
            <person name="Barry K."/>
            <person name="Hundley H."/>
            <person name="Shu S."/>
            <person name="Jenkins J."/>
            <person name="Grimwood J."/>
            <person name="Baten A."/>
        </authorList>
    </citation>
    <scope>NUCLEOTIDE SEQUENCE</scope>
    <source>
        <strain evidence="4">CV2-018</strain>
    </source>
</reference>
<dbReference type="Pfam" id="PF00300">
    <property type="entry name" value="His_Phos_1"/>
    <property type="match status" value="1"/>
</dbReference>
<feature type="binding site" evidence="3">
    <location>
        <position position="70"/>
    </location>
    <ligand>
        <name>substrate</name>
    </ligand>
</feature>
<feature type="active site" description="Tele-phosphohistidine intermediate" evidence="2">
    <location>
        <position position="18"/>
    </location>
</feature>
<sequence>MPSQPHLPRMPRVYLVRHGETEWSLSGQHTGRTDIPLTENGEKVLSKLGKQIVGDGSNTLSRIIKSPRKRAQTTFDLLFSHYQGSRDISSIPSETTESVREWDYGEYEGITSKKIHESSPDWDIFKDGCPGGESLQEMKERVDGVIEEIRKTHQEYWTRVKSGECEAGTQGGDVLVVSHGHFSKCFLARWIETDLSNGKHFIVDAGGVSVGSYDHKDLREPALQ</sequence>